<evidence type="ECO:0000313" key="4">
    <source>
        <dbReference type="Proteomes" id="UP000184212"/>
    </source>
</evidence>
<dbReference type="Proteomes" id="UP000184212">
    <property type="component" value="Unassembled WGS sequence"/>
</dbReference>
<evidence type="ECO:0000256" key="1">
    <source>
        <dbReference type="ARBA" id="ARBA00006817"/>
    </source>
</evidence>
<reference evidence="3 4" key="1">
    <citation type="submission" date="2016-11" db="EMBL/GenBank/DDBJ databases">
        <authorList>
            <person name="Jaros S."/>
            <person name="Januszkiewicz K."/>
            <person name="Wedrychowicz H."/>
        </authorList>
    </citation>
    <scope>NUCLEOTIDE SEQUENCE [LARGE SCALE GENOMIC DNA]</scope>
    <source>
        <strain evidence="3 4">DSM 24574</strain>
    </source>
</reference>
<dbReference type="EMBL" id="FQWQ01000005">
    <property type="protein sequence ID" value="SHH89668.1"/>
    <property type="molecule type" value="Genomic_DNA"/>
</dbReference>
<dbReference type="STRING" id="947013.SAMN04488109_5908"/>
<dbReference type="RefSeq" id="WP_073141857.1">
    <property type="nucleotide sequence ID" value="NZ_FQWQ01000005.1"/>
</dbReference>
<evidence type="ECO:0000259" key="2">
    <source>
        <dbReference type="Pfam" id="PF08327"/>
    </source>
</evidence>
<protein>
    <submittedName>
        <fullName evidence="3">Uncharacterized conserved protein YndB, AHSA1/START domain</fullName>
    </submittedName>
</protein>
<gene>
    <name evidence="3" type="ORF">SAMN04488109_5908</name>
</gene>
<dbReference type="InterPro" id="IPR013538">
    <property type="entry name" value="ASHA1/2-like_C"/>
</dbReference>
<name>A0A1M5WQ94_9BACT</name>
<dbReference type="SUPFAM" id="SSF55961">
    <property type="entry name" value="Bet v1-like"/>
    <property type="match status" value="1"/>
</dbReference>
<accession>A0A1M5WQ94</accession>
<organism evidence="3 4">
    <name type="scientific">Chryseolinea serpens</name>
    <dbReference type="NCBI Taxonomy" id="947013"/>
    <lineage>
        <taxon>Bacteria</taxon>
        <taxon>Pseudomonadati</taxon>
        <taxon>Bacteroidota</taxon>
        <taxon>Cytophagia</taxon>
        <taxon>Cytophagales</taxon>
        <taxon>Fulvivirgaceae</taxon>
        <taxon>Chryseolinea</taxon>
    </lineage>
</organism>
<feature type="domain" description="Activator of Hsp90 ATPase homologue 1/2-like C-terminal" evidence="2">
    <location>
        <begin position="15"/>
        <end position="149"/>
    </location>
</feature>
<dbReference type="AlphaFoldDB" id="A0A1M5WQ94"/>
<comment type="similarity">
    <text evidence="1">Belongs to the AHA1 family.</text>
</comment>
<dbReference type="Gene3D" id="3.30.530.20">
    <property type="match status" value="1"/>
</dbReference>
<dbReference type="Pfam" id="PF08327">
    <property type="entry name" value="AHSA1"/>
    <property type="match status" value="1"/>
</dbReference>
<sequence length="151" mass="16928">MSAPLIVKSSITIHASATKVWDVLTKPEYTEQYMFGCTIDSDWKIGGPFLWKGVFDGKEVVAVKGTLVTKDDDRLLAYTTFDPNTPMEDIPANYTTVTYALQPHEDEMLLTVTQGDFANVAESERRYKETYNNGEGWNPILVQIKALAEAQ</sequence>
<keyword evidence="4" id="KW-1185">Reference proteome</keyword>
<evidence type="ECO:0000313" key="3">
    <source>
        <dbReference type="EMBL" id="SHH89668.1"/>
    </source>
</evidence>
<dbReference type="OrthoDB" id="2355173at2"/>
<proteinExistence type="inferred from homology"/>
<dbReference type="InterPro" id="IPR023393">
    <property type="entry name" value="START-like_dom_sf"/>
</dbReference>